<feature type="domain" description="Exportin-5 C-terminal" evidence="1">
    <location>
        <begin position="241"/>
        <end position="553"/>
    </location>
</feature>
<dbReference type="SUPFAM" id="SSF48371">
    <property type="entry name" value="ARM repeat"/>
    <property type="match status" value="1"/>
</dbReference>
<reference evidence="2" key="2">
    <citation type="submission" date="2020-10" db="EMBL/GenBank/DDBJ databases">
        <authorList>
            <person name="Scholz U."/>
            <person name="Mascher M."/>
            <person name="Fiebig A."/>
        </authorList>
    </citation>
    <scope>NUCLEOTIDE SEQUENCE [LARGE SCALE GENOMIC DNA]</scope>
    <source>
        <strain evidence="2">cv. Morex</strain>
    </source>
</reference>
<dbReference type="Pfam" id="PF19273">
    <property type="entry name" value="Exportin-5"/>
    <property type="match status" value="2"/>
</dbReference>
<accession>A0A8I6Y5L1</accession>
<dbReference type="PANTHER" id="PTHR11223:SF18">
    <property type="entry name" value="EXPORTIN-5 C-TERMINAL DOMAIN-CONTAINING PROTEIN"/>
    <property type="match status" value="1"/>
</dbReference>
<dbReference type="Proteomes" id="UP000011116">
    <property type="component" value="Chromosome 3H"/>
</dbReference>
<feature type="domain" description="Exportin-5 C-terminal" evidence="1">
    <location>
        <begin position="724"/>
        <end position="1130"/>
    </location>
</feature>
<evidence type="ECO:0000313" key="3">
    <source>
        <dbReference type="Proteomes" id="UP000011116"/>
    </source>
</evidence>
<dbReference type="GO" id="GO:0003723">
    <property type="term" value="F:RNA binding"/>
    <property type="evidence" value="ECO:0000318"/>
    <property type="project" value="GO_Central"/>
</dbReference>
<dbReference type="InterPro" id="IPR016024">
    <property type="entry name" value="ARM-type_fold"/>
</dbReference>
<dbReference type="Gramene" id="HORVU.MOREX.r3.3HG0311070.1">
    <property type="protein sequence ID" value="HORVU.MOREX.r3.3HG0311070.1"/>
    <property type="gene ID" value="HORVU.MOREX.r3.3HG0311070"/>
</dbReference>
<name>A0A8I6Y5L1_HORVV</name>
<dbReference type="GO" id="GO:0005049">
    <property type="term" value="F:nuclear export signal receptor activity"/>
    <property type="evidence" value="ECO:0000318"/>
    <property type="project" value="GO_Central"/>
</dbReference>
<dbReference type="GO" id="GO:0006611">
    <property type="term" value="P:protein export from nucleus"/>
    <property type="evidence" value="ECO:0007669"/>
    <property type="project" value="InterPro"/>
</dbReference>
<dbReference type="PANTHER" id="PTHR11223">
    <property type="entry name" value="EXPORTIN 1/5"/>
    <property type="match status" value="1"/>
</dbReference>
<sequence length="1641" mass="186818">MRQLGEELYEDLLAKASLELLGKGLPPQVRHHGFKMMRHLSRSRSTAAALVAKVIWSGGISLLNDLLSPVAYLSKPGPDDAELAAFTLKWISDFRGGLCEADLPDLDEFLTNVMLLLSSLLEKHFESIIAERRDELMVSTEKDVLTVTSCLIAANAYAEWVPVVHLVKHGLVKRCESLLHLSKFQTYALKFFKILCQRRRPITVAKDYDDAMGHVFEILMSISQDSLTKVRACSDFNSERALDVAKGICDCLVTLVSSNMQCIIADSIKTSHFLRRMLEYYQHYKIALHFQCLPFWLMVLSEGPKDFFVASDPADVASASGTNSAENANIGTFLLFSDDICSVILDVSFKRMLKTPATILPYSLELWSDELHGKNGFIQYRSRLLDLIKYIAYRRPILAASRAAQRINSVTGDASTVSPPPKDLAAIESAQLVLNTVVNAIFDDSVENGEIVLDTQFSLHRIHHIFGGLLAQLLSLKWTEPRLAVILGHYLNAFCPYLRCHPPVVPSVVNKLFELLPSITASSHDLLTAQSARSQICSCIIRVCKAVDSTALPSDMKDFFSPKITEEDVLAFGMLDRANYSIEQNKGGDWSQDGHTIDLSASSNTMSSRQIHVQTARLGPCALKDENTGLSVAHPYLEYPLIIQPSPDSCFKPSCRKANPFTSLSVKQVVSGTDEPGLEALAVNNFDDQEYVPVQGNANSDLERPIESFGPKCLGKFKVTQGYQGKAKLLLWEHNLLSEAFISVTACPGIECKKQLLMSLLKSLNKIWTQPEWDEEYMSYTYRLCGLLCNDQFMETVLLLVKSFEEIKGSKIKHSTGTQEKCSPTSTANYRQSSTFLQLMLTLLLRILHFIHMAWTDQSAYDLPEILRRAKLMSTMEISTFLAETNTLPDNDGVDAIRVDAIATRLRKIRETGYNVIGLCANVGRSFFELDSSLFIHALVADISSMEFDHLGKLIQLTFVPLVRCCPRECWDKWVLLLLEFLFFYCERNFRYAWLTLINEGRAKVPDFFGDLDGPEEKLKKLEVELLLKFTRSVSLLLRVLASKELNSGLPDLNCPKSDLKSISSSSLMGYLLLNNCFGSFSMYLFGCLVDYQAATQALPFFHALIRLAVATDDGRLKQFILNEMLPTIVRFSDKSPQSGISRLRSDLSSSNAVSSMDDVVCLGQEIYEVYLHNQVTMMNGERADIKTRADGFIDWLSNELKSLHYRASLPAPNIFPKHSVWNWEFNEEFDRYFPTYMEMLHEVDTMNDCLEHKYLNGDALLERLNPEFKAKYAINSLQHPYLQIMSRMLPRKERDVCCRRRTDEIYKFLVQLINLKPYIKQNDCPDDVMDRLEESCHPQSDLWEVYALRAVDIFLDWLLVFWEPQFHPLIREHHNHKELLLTSARELAEGCAVFQPLKPDPADFLAHLRPYASVYIKTRKEQSGYYTAKKQVRLHEEFDNYLATCTWDHAIDFHSFMESARRDDEDAQFAELDADLAKMSFERKAKIVKRGHEMNSYTQKLRDLLLNDKVKDQLASLMDLLDEEGFFSTDDSSIDWAKESFTKLVEKFNDLTENCFDGCYAIQGIMDLQKFLPRKDDTCHDTVQMADLLLKVDHANKVWKGNLEHFWRDTRHYEHGYYNMLRQPLEEVFKSSEFVAMGPT</sequence>
<dbReference type="GO" id="GO:0006405">
    <property type="term" value="P:RNA export from nucleus"/>
    <property type="evidence" value="ECO:0000318"/>
    <property type="project" value="GO_Central"/>
</dbReference>
<dbReference type="InterPro" id="IPR045478">
    <property type="entry name" value="Exportin-5_C"/>
</dbReference>
<dbReference type="Gramene" id="HORVU.MOREX.r2.3HG0259780.1">
    <property type="protein sequence ID" value="HORVU.MOREX.r2.3HG0259780.1"/>
    <property type="gene ID" value="HORVU.MOREX.r2.3HG0259780"/>
</dbReference>
<dbReference type="Gene3D" id="1.25.10.10">
    <property type="entry name" value="Leucine-rich Repeat Variant"/>
    <property type="match status" value="2"/>
</dbReference>
<reference evidence="3" key="1">
    <citation type="journal article" date="2012" name="Nature">
        <title>A physical, genetic and functional sequence assembly of the barley genome.</title>
        <authorList>
            <consortium name="The International Barley Genome Sequencing Consortium"/>
            <person name="Mayer K.F."/>
            <person name="Waugh R."/>
            <person name="Brown J.W."/>
            <person name="Schulman A."/>
            <person name="Langridge P."/>
            <person name="Platzer M."/>
            <person name="Fincher G.B."/>
            <person name="Muehlbauer G.J."/>
            <person name="Sato K."/>
            <person name="Close T.J."/>
            <person name="Wise R.P."/>
            <person name="Stein N."/>
        </authorList>
    </citation>
    <scope>NUCLEOTIDE SEQUENCE [LARGE SCALE GENOMIC DNA]</scope>
    <source>
        <strain evidence="3">cv. Morex</strain>
    </source>
</reference>
<proteinExistence type="predicted"/>
<keyword evidence="3" id="KW-1185">Reference proteome</keyword>
<dbReference type="GO" id="GO:0005634">
    <property type="term" value="C:nucleus"/>
    <property type="evidence" value="ECO:0000318"/>
    <property type="project" value="GO_Central"/>
</dbReference>
<evidence type="ECO:0000259" key="1">
    <source>
        <dbReference type="Pfam" id="PF19273"/>
    </source>
</evidence>
<dbReference type="EnsemblPlants" id="HORVU.MOREX.r3.3HG0311070.1">
    <property type="protein sequence ID" value="HORVU.MOREX.r3.3HG0311070.1"/>
    <property type="gene ID" value="HORVU.MOREX.r3.3HG0311070"/>
</dbReference>
<evidence type="ECO:0000313" key="2">
    <source>
        <dbReference type="EnsemblPlants" id="HORVU.MOREX.r3.3HG0311070.1"/>
    </source>
</evidence>
<dbReference type="GO" id="GO:0005737">
    <property type="term" value="C:cytoplasm"/>
    <property type="evidence" value="ECO:0000318"/>
    <property type="project" value="GO_Central"/>
</dbReference>
<organism evidence="2 3">
    <name type="scientific">Hordeum vulgare subsp. vulgare</name>
    <name type="common">Domesticated barley</name>
    <dbReference type="NCBI Taxonomy" id="112509"/>
    <lineage>
        <taxon>Eukaryota</taxon>
        <taxon>Viridiplantae</taxon>
        <taxon>Streptophyta</taxon>
        <taxon>Embryophyta</taxon>
        <taxon>Tracheophyta</taxon>
        <taxon>Spermatophyta</taxon>
        <taxon>Magnoliopsida</taxon>
        <taxon>Liliopsida</taxon>
        <taxon>Poales</taxon>
        <taxon>Poaceae</taxon>
        <taxon>BOP clade</taxon>
        <taxon>Pooideae</taxon>
        <taxon>Triticodae</taxon>
        <taxon>Triticeae</taxon>
        <taxon>Hordeinae</taxon>
        <taxon>Hordeum</taxon>
    </lineage>
</organism>
<dbReference type="InterPro" id="IPR045065">
    <property type="entry name" value="XPO1/5"/>
</dbReference>
<reference evidence="2" key="3">
    <citation type="submission" date="2022-01" db="UniProtKB">
        <authorList>
            <consortium name="EnsemblPlants"/>
        </authorList>
    </citation>
    <scope>IDENTIFICATION</scope>
    <source>
        <strain evidence="2">subsp. vulgare</strain>
    </source>
</reference>
<dbReference type="InterPro" id="IPR011989">
    <property type="entry name" value="ARM-like"/>
</dbReference>
<protein>
    <recommendedName>
        <fullName evidence="1">Exportin-5 C-terminal domain-containing protein</fullName>
    </recommendedName>
</protein>